<comment type="subunit">
    <text evidence="8">Homodimer.</text>
</comment>
<dbReference type="GO" id="GO:0016887">
    <property type="term" value="F:ATP hydrolysis activity"/>
    <property type="evidence" value="ECO:0007669"/>
    <property type="project" value="UniProtKB-UniRule"/>
</dbReference>
<dbReference type="InterPro" id="IPR000808">
    <property type="entry name" value="Mrp-like_CS"/>
</dbReference>
<keyword evidence="3 8" id="KW-0479">Metal-binding</keyword>
<evidence type="ECO:0000259" key="9">
    <source>
        <dbReference type="Pfam" id="PF01883"/>
    </source>
</evidence>
<dbReference type="Pfam" id="PF01883">
    <property type="entry name" value="FeS_assembly_P"/>
    <property type="match status" value="1"/>
</dbReference>
<name>A0A6M1RGA0_9BACT</name>
<proteinExistence type="inferred from homology"/>
<gene>
    <name evidence="10" type="ORF">G4L39_04265</name>
</gene>
<evidence type="ECO:0000256" key="5">
    <source>
        <dbReference type="ARBA" id="ARBA00022840"/>
    </source>
</evidence>
<keyword evidence="11" id="KW-1185">Reference proteome</keyword>
<feature type="domain" description="MIP18 family-like" evidence="9">
    <location>
        <begin position="7"/>
        <end position="76"/>
    </location>
</feature>
<dbReference type="Gene3D" id="3.30.300.130">
    <property type="entry name" value="Fe-S cluster assembly (FSCA)"/>
    <property type="match status" value="1"/>
</dbReference>
<dbReference type="PANTHER" id="PTHR42961">
    <property type="entry name" value="IRON-SULFUR PROTEIN NUBPL"/>
    <property type="match status" value="1"/>
</dbReference>
<dbReference type="GO" id="GO:0140663">
    <property type="term" value="F:ATP-dependent FeS chaperone activity"/>
    <property type="evidence" value="ECO:0007669"/>
    <property type="project" value="InterPro"/>
</dbReference>
<comment type="similarity">
    <text evidence="2">In the C-terminal section; belongs to the Mrp/NBP35 ATP-binding proteins family.</text>
</comment>
<accession>A0A6M1RGA0</accession>
<dbReference type="Gene3D" id="3.40.50.300">
    <property type="entry name" value="P-loop containing nucleotide triphosphate hydrolases"/>
    <property type="match status" value="1"/>
</dbReference>
<evidence type="ECO:0000313" key="11">
    <source>
        <dbReference type="Proteomes" id="UP000477311"/>
    </source>
</evidence>
<evidence type="ECO:0000256" key="3">
    <source>
        <dbReference type="ARBA" id="ARBA00022723"/>
    </source>
</evidence>
<evidence type="ECO:0000313" key="10">
    <source>
        <dbReference type="EMBL" id="NGO38616.1"/>
    </source>
</evidence>
<dbReference type="GO" id="GO:0046872">
    <property type="term" value="F:metal ion binding"/>
    <property type="evidence" value="ECO:0007669"/>
    <property type="project" value="UniProtKB-KW"/>
</dbReference>
<evidence type="ECO:0000256" key="6">
    <source>
        <dbReference type="ARBA" id="ARBA00023004"/>
    </source>
</evidence>
<dbReference type="PROSITE" id="PS01215">
    <property type="entry name" value="MRP"/>
    <property type="match status" value="1"/>
</dbReference>
<feature type="binding site" evidence="8">
    <location>
        <begin position="112"/>
        <end position="119"/>
    </location>
    <ligand>
        <name>ATP</name>
        <dbReference type="ChEBI" id="CHEBI:30616"/>
    </ligand>
</feature>
<dbReference type="InterPro" id="IPR027417">
    <property type="entry name" value="P-loop_NTPase"/>
</dbReference>
<dbReference type="HAMAP" id="MF_02040">
    <property type="entry name" value="Mrp_NBP35"/>
    <property type="match status" value="1"/>
</dbReference>
<comment type="similarity">
    <text evidence="1">In the N-terminal section; belongs to the MIP18 family.</text>
</comment>
<dbReference type="Pfam" id="PF10609">
    <property type="entry name" value="ParA"/>
    <property type="match status" value="1"/>
</dbReference>
<dbReference type="RefSeq" id="WP_165106183.1">
    <property type="nucleotide sequence ID" value="NZ_JAAKYA010000024.1"/>
</dbReference>
<keyword evidence="8" id="KW-0378">Hydrolase</keyword>
<evidence type="ECO:0000256" key="8">
    <source>
        <dbReference type="HAMAP-Rule" id="MF_02040"/>
    </source>
</evidence>
<dbReference type="GO" id="GO:0016226">
    <property type="term" value="P:iron-sulfur cluster assembly"/>
    <property type="evidence" value="ECO:0007669"/>
    <property type="project" value="InterPro"/>
</dbReference>
<keyword evidence="4 8" id="KW-0547">Nucleotide-binding</keyword>
<reference evidence="10 11" key="1">
    <citation type="submission" date="2020-02" db="EMBL/GenBank/DDBJ databases">
        <title>Draft genome sequence of Limisphaera ngatamarikiensis NGM72.4T, a thermophilic Verrucomicrobia grouped in subdivision 3.</title>
        <authorList>
            <person name="Carere C.R."/>
            <person name="Steen J."/>
            <person name="Hugenholtz P."/>
            <person name="Stott M.B."/>
        </authorList>
    </citation>
    <scope>NUCLEOTIDE SEQUENCE [LARGE SCALE GENOMIC DNA]</scope>
    <source>
        <strain evidence="10 11">NGM72.4</strain>
    </source>
</reference>
<dbReference type="InterPro" id="IPR019591">
    <property type="entry name" value="Mrp/NBP35_ATP-bd"/>
</dbReference>
<dbReference type="SUPFAM" id="SSF117916">
    <property type="entry name" value="Fe-S cluster assembly (FSCA) domain-like"/>
    <property type="match status" value="1"/>
</dbReference>
<comment type="caution">
    <text evidence="10">The sequence shown here is derived from an EMBL/GenBank/DDBJ whole genome shotgun (WGS) entry which is preliminary data.</text>
</comment>
<sequence length="349" mass="37524">MNPLSPDDIRNALRSVKYPGYSRDIVSFGLVREIQVEGDRVHVVLHLNSPNVEAGRKIREDSQALLESLPGVREVVVELIQPAAGTVTAGPDPWAHQSRVPGVRRVLAVASGKGGVGKSTVAANLACALQRLGARVGLLDCDIYGPTIPLMMGVHERPAVTERETLVPPVGHGVKLMSIGFLLDDDQPVIWRGPMIQKAIQQFLTVVEWGELDYLLVDLPPGTGDAQLSLCQTVPLDGGVIVTTPQAASVGVVRKGIAMFQKVHVPIVGIIENMSWFQTSDGQRIEIFGHGGGRAEAERQQLPFLGEIPIYPEIREGGDRGVPVVVSHPEHPAARAFLQIAESVRAAVP</sequence>
<dbReference type="InterPro" id="IPR033756">
    <property type="entry name" value="YlxH/NBP35"/>
</dbReference>
<dbReference type="CDD" id="cd02037">
    <property type="entry name" value="Mrp_NBP35"/>
    <property type="match status" value="1"/>
</dbReference>
<dbReference type="AlphaFoldDB" id="A0A6M1RGA0"/>
<evidence type="ECO:0000256" key="7">
    <source>
        <dbReference type="ARBA" id="ARBA00023014"/>
    </source>
</evidence>
<keyword evidence="5 8" id="KW-0067">ATP-binding</keyword>
<dbReference type="InterPro" id="IPR002744">
    <property type="entry name" value="MIP18-like"/>
</dbReference>
<dbReference type="InterPro" id="IPR044304">
    <property type="entry name" value="NUBPL-like"/>
</dbReference>
<dbReference type="GO" id="GO:0051539">
    <property type="term" value="F:4 iron, 4 sulfur cluster binding"/>
    <property type="evidence" value="ECO:0007669"/>
    <property type="project" value="TreeGrafter"/>
</dbReference>
<dbReference type="GO" id="GO:0005524">
    <property type="term" value="F:ATP binding"/>
    <property type="evidence" value="ECO:0007669"/>
    <property type="project" value="UniProtKB-UniRule"/>
</dbReference>
<evidence type="ECO:0000256" key="2">
    <source>
        <dbReference type="ARBA" id="ARBA00008205"/>
    </source>
</evidence>
<dbReference type="EMBL" id="JAAKYA010000024">
    <property type="protein sequence ID" value="NGO38616.1"/>
    <property type="molecule type" value="Genomic_DNA"/>
</dbReference>
<comment type="similarity">
    <text evidence="8">Belongs to the Mrp/NBP35 ATP-binding proteins family.</text>
</comment>
<dbReference type="PANTHER" id="PTHR42961:SF2">
    <property type="entry name" value="IRON-SULFUR PROTEIN NUBPL"/>
    <property type="match status" value="1"/>
</dbReference>
<organism evidence="10 11">
    <name type="scientific">Limisphaera ngatamarikiensis</name>
    <dbReference type="NCBI Taxonomy" id="1324935"/>
    <lineage>
        <taxon>Bacteria</taxon>
        <taxon>Pseudomonadati</taxon>
        <taxon>Verrucomicrobiota</taxon>
        <taxon>Verrucomicrobiia</taxon>
        <taxon>Limisphaerales</taxon>
        <taxon>Limisphaeraceae</taxon>
        <taxon>Limisphaera</taxon>
    </lineage>
</organism>
<dbReference type="FunFam" id="3.40.50.300:FF:001278">
    <property type="entry name" value="Iron-sulfur cluster carrier protein"/>
    <property type="match status" value="1"/>
</dbReference>
<dbReference type="Proteomes" id="UP000477311">
    <property type="component" value="Unassembled WGS sequence"/>
</dbReference>
<keyword evidence="6 8" id="KW-0408">Iron</keyword>
<evidence type="ECO:0000256" key="1">
    <source>
        <dbReference type="ARBA" id="ARBA00007352"/>
    </source>
</evidence>
<evidence type="ECO:0000256" key="4">
    <source>
        <dbReference type="ARBA" id="ARBA00022741"/>
    </source>
</evidence>
<dbReference type="InterPro" id="IPR034904">
    <property type="entry name" value="FSCA_dom_sf"/>
</dbReference>
<dbReference type="SUPFAM" id="SSF52540">
    <property type="entry name" value="P-loop containing nucleoside triphosphate hydrolases"/>
    <property type="match status" value="1"/>
</dbReference>
<protein>
    <recommendedName>
        <fullName evidence="8">Iron-sulfur cluster carrier protein</fullName>
    </recommendedName>
</protein>
<keyword evidence="7 8" id="KW-0411">Iron-sulfur</keyword>
<comment type="function">
    <text evidence="8">Binds and transfers iron-sulfur (Fe-S) clusters to target apoproteins. Can hydrolyze ATP.</text>
</comment>